<evidence type="ECO:0000259" key="2">
    <source>
        <dbReference type="Pfam" id="PF22893"/>
    </source>
</evidence>
<protein>
    <recommendedName>
        <fullName evidence="2">Ubiquitin-like domain-containing protein</fullName>
    </recommendedName>
</protein>
<dbReference type="Proteomes" id="UP000319160">
    <property type="component" value="Unassembled WGS sequence"/>
</dbReference>
<feature type="region of interest" description="Disordered" evidence="1">
    <location>
        <begin position="1"/>
        <end position="271"/>
    </location>
</feature>
<comment type="caution">
    <text evidence="3">The sequence shown here is derived from an EMBL/GenBank/DDBJ whole genome shotgun (WGS) entry which is preliminary data.</text>
</comment>
<feature type="region of interest" description="Disordered" evidence="1">
    <location>
        <begin position="338"/>
        <end position="386"/>
    </location>
</feature>
<dbReference type="AlphaFoldDB" id="A0A553HZG9"/>
<feature type="compositionally biased region" description="Polar residues" evidence="1">
    <location>
        <begin position="185"/>
        <end position="200"/>
    </location>
</feature>
<feature type="compositionally biased region" description="Polar residues" evidence="1">
    <location>
        <begin position="64"/>
        <end position="73"/>
    </location>
</feature>
<sequence length="527" mass="56356">MAANRSLPVVEASGCPSSGGHSAPFCVPDVDMLGFPDQSLPDLLANLPDPPNPPDLSDHRSSRLGPTSPTQLASDGDDEVMPLSDIGQGPSVLRKGGISDSYDDNSDIVAASDDDNYALSRQDKGKAPETAYLLFASERGPNPESYRETAANLQQAPNPTEPLMEDKRLSNLIEIATNADDSESSSRTTQSGTEDASYPSSVFEEPQDHHPAATASASDAQAMSWKQKQKQKIDPEAETRPFPDASEEEKSFQPLRLGDPGWEKSAGRPPQKLPIRFRDAVGRNFLFPWEKAKTWAGMKGLVQSCFIHVDVVGPHVMAGRYDLSINLPFPMDSASEILSPGTPLSPGPSQASTSAAETLNSSAAAGSSSTPDASNGANSSQKQQPKSSFVVLPELWEDTIEPGMVVVQHMWPFQTPNYIAQPGQPTPPQPHYHGPPPPSTRGRGAAHGRGRGGAAMFGGRGGAGAGLFGTHAPHHVPRTPIIIVNDPPLRGKTRKRQDRRFLRVGLLMLPNCCLADPDIREDNPSTV</sequence>
<evidence type="ECO:0000256" key="1">
    <source>
        <dbReference type="SAM" id="MobiDB-lite"/>
    </source>
</evidence>
<feature type="compositionally biased region" description="Acidic residues" evidence="1">
    <location>
        <begin position="101"/>
        <end position="116"/>
    </location>
</feature>
<dbReference type="InterPro" id="IPR054464">
    <property type="entry name" value="ULD_fung"/>
</dbReference>
<feature type="domain" description="Ubiquitin-like" evidence="2">
    <location>
        <begin position="272"/>
        <end position="324"/>
    </location>
</feature>
<name>A0A553HZG9_9PEZI</name>
<dbReference type="EMBL" id="VFLP01000029">
    <property type="protein sequence ID" value="TRX93341.1"/>
    <property type="molecule type" value="Genomic_DNA"/>
</dbReference>
<gene>
    <name evidence="3" type="ORF">FHL15_005616</name>
</gene>
<dbReference type="OrthoDB" id="3045089at2759"/>
<evidence type="ECO:0000313" key="3">
    <source>
        <dbReference type="EMBL" id="TRX93341.1"/>
    </source>
</evidence>
<evidence type="ECO:0000313" key="4">
    <source>
        <dbReference type="Proteomes" id="UP000319160"/>
    </source>
</evidence>
<organism evidence="3 4">
    <name type="scientific">Xylaria flabelliformis</name>
    <dbReference type="NCBI Taxonomy" id="2512241"/>
    <lineage>
        <taxon>Eukaryota</taxon>
        <taxon>Fungi</taxon>
        <taxon>Dikarya</taxon>
        <taxon>Ascomycota</taxon>
        <taxon>Pezizomycotina</taxon>
        <taxon>Sordariomycetes</taxon>
        <taxon>Xylariomycetidae</taxon>
        <taxon>Xylariales</taxon>
        <taxon>Xylariaceae</taxon>
        <taxon>Xylaria</taxon>
    </lineage>
</organism>
<feature type="compositionally biased region" description="Low complexity" evidence="1">
    <location>
        <begin position="338"/>
        <end position="349"/>
    </location>
</feature>
<dbReference type="Pfam" id="PF22893">
    <property type="entry name" value="ULD_2"/>
    <property type="match status" value="1"/>
</dbReference>
<feature type="compositionally biased region" description="Basic and acidic residues" evidence="1">
    <location>
        <begin position="231"/>
        <end position="241"/>
    </location>
</feature>
<feature type="compositionally biased region" description="Polar residues" evidence="1">
    <location>
        <begin position="350"/>
        <end position="386"/>
    </location>
</feature>
<proteinExistence type="predicted"/>
<keyword evidence="4" id="KW-1185">Reference proteome</keyword>
<feature type="compositionally biased region" description="Low complexity" evidence="1">
    <location>
        <begin position="212"/>
        <end position="224"/>
    </location>
</feature>
<feature type="region of interest" description="Disordered" evidence="1">
    <location>
        <begin position="417"/>
        <end position="455"/>
    </location>
</feature>
<accession>A0A553HZG9</accession>
<feature type="compositionally biased region" description="Pro residues" evidence="1">
    <location>
        <begin position="424"/>
        <end position="439"/>
    </location>
</feature>
<reference evidence="4" key="1">
    <citation type="submission" date="2019-06" db="EMBL/GenBank/DDBJ databases">
        <title>Draft genome sequence of the griseofulvin-producing fungus Xylaria cubensis strain G536.</title>
        <authorList>
            <person name="Mead M.E."/>
            <person name="Raja H.A."/>
            <person name="Steenwyk J.L."/>
            <person name="Knowles S.L."/>
            <person name="Oberlies N.H."/>
            <person name="Rokas A."/>
        </authorList>
    </citation>
    <scope>NUCLEOTIDE SEQUENCE [LARGE SCALE GENOMIC DNA]</scope>
    <source>
        <strain evidence="4">G536</strain>
    </source>
</reference>